<sequence>MIYSSKYQSSQSYAVHVALTHTLVAARELFRRSKTADIRKSSAPPPPPPPPPPFRAFTCNALVLALVKVRKTRGSCSCTVAMTGIDAT</sequence>
<evidence type="ECO:0000313" key="1">
    <source>
        <dbReference type="EMBL" id="CDF40437.1"/>
    </source>
</evidence>
<name>R7QPM6_CHOCR</name>
<accession>R7QPM6</accession>
<dbReference type="EMBL" id="HG002179">
    <property type="protein sequence ID" value="CDF40437.1"/>
    <property type="molecule type" value="Genomic_DNA"/>
</dbReference>
<evidence type="ECO:0000313" key="2">
    <source>
        <dbReference type="Proteomes" id="UP000012073"/>
    </source>
</evidence>
<dbReference type="AlphaFoldDB" id="R7QPM6"/>
<dbReference type="Gramene" id="CDF40437">
    <property type="protein sequence ID" value="CDF40437"/>
    <property type="gene ID" value="CHC_T00000736001"/>
</dbReference>
<protein>
    <submittedName>
        <fullName evidence="1">Uncharacterized protein</fullName>
    </submittedName>
</protein>
<organism evidence="1 2">
    <name type="scientific">Chondrus crispus</name>
    <name type="common">Carrageen Irish moss</name>
    <name type="synonym">Polymorpha crispa</name>
    <dbReference type="NCBI Taxonomy" id="2769"/>
    <lineage>
        <taxon>Eukaryota</taxon>
        <taxon>Rhodophyta</taxon>
        <taxon>Florideophyceae</taxon>
        <taxon>Rhodymeniophycidae</taxon>
        <taxon>Gigartinales</taxon>
        <taxon>Gigartinaceae</taxon>
        <taxon>Chondrus</taxon>
    </lineage>
</organism>
<keyword evidence="2" id="KW-1185">Reference proteome</keyword>
<dbReference type="GeneID" id="17318449"/>
<gene>
    <name evidence="1" type="ORF">CHC_T00000736001</name>
</gene>
<dbReference type="RefSeq" id="XP_005710731.1">
    <property type="nucleotide sequence ID" value="XM_005710674.1"/>
</dbReference>
<dbReference type="Proteomes" id="UP000012073">
    <property type="component" value="Unassembled WGS sequence"/>
</dbReference>
<dbReference type="KEGG" id="ccp:CHC_T00000736001"/>
<proteinExistence type="predicted"/>
<reference evidence="2" key="1">
    <citation type="journal article" date="2013" name="Proc. Natl. Acad. Sci. U.S.A.">
        <title>Genome structure and metabolic features in the red seaweed Chondrus crispus shed light on evolution of the Archaeplastida.</title>
        <authorList>
            <person name="Collen J."/>
            <person name="Porcel B."/>
            <person name="Carre W."/>
            <person name="Ball S.G."/>
            <person name="Chaparro C."/>
            <person name="Tonon T."/>
            <person name="Barbeyron T."/>
            <person name="Michel G."/>
            <person name="Noel B."/>
            <person name="Valentin K."/>
            <person name="Elias M."/>
            <person name="Artiguenave F."/>
            <person name="Arun A."/>
            <person name="Aury J.M."/>
            <person name="Barbosa-Neto J.F."/>
            <person name="Bothwell J.H."/>
            <person name="Bouget F.Y."/>
            <person name="Brillet L."/>
            <person name="Cabello-Hurtado F."/>
            <person name="Capella-Gutierrez S."/>
            <person name="Charrier B."/>
            <person name="Cladiere L."/>
            <person name="Cock J.M."/>
            <person name="Coelho S.M."/>
            <person name="Colleoni C."/>
            <person name="Czjzek M."/>
            <person name="Da Silva C."/>
            <person name="Delage L."/>
            <person name="Denoeud F."/>
            <person name="Deschamps P."/>
            <person name="Dittami S.M."/>
            <person name="Gabaldon T."/>
            <person name="Gachon C.M."/>
            <person name="Groisillier A."/>
            <person name="Herve C."/>
            <person name="Jabbari K."/>
            <person name="Katinka M."/>
            <person name="Kloareg B."/>
            <person name="Kowalczyk N."/>
            <person name="Labadie K."/>
            <person name="Leblanc C."/>
            <person name="Lopez P.J."/>
            <person name="McLachlan D.H."/>
            <person name="Meslet-Cladiere L."/>
            <person name="Moustafa A."/>
            <person name="Nehr Z."/>
            <person name="Nyvall Collen P."/>
            <person name="Panaud O."/>
            <person name="Partensky F."/>
            <person name="Poulain J."/>
            <person name="Rensing S.A."/>
            <person name="Rousvoal S."/>
            <person name="Samson G."/>
            <person name="Symeonidi A."/>
            <person name="Weissenbach J."/>
            <person name="Zambounis A."/>
            <person name="Wincker P."/>
            <person name="Boyen C."/>
        </authorList>
    </citation>
    <scope>NUCLEOTIDE SEQUENCE [LARGE SCALE GENOMIC DNA]</scope>
    <source>
        <strain evidence="2">cv. Stackhouse</strain>
    </source>
</reference>